<evidence type="ECO:0008006" key="3">
    <source>
        <dbReference type="Google" id="ProtNLM"/>
    </source>
</evidence>
<reference evidence="1 2" key="1">
    <citation type="submission" date="2020-10" db="EMBL/GenBank/DDBJ databases">
        <title>Myceligenerans pegani sp. nov., an endophytic actinomycete isolated from Peganum harmala L. in Xinjiang, China.</title>
        <authorList>
            <person name="Xin L."/>
        </authorList>
    </citation>
    <scope>NUCLEOTIDE SEQUENCE [LARGE SCALE GENOMIC DNA]</scope>
    <source>
        <strain evidence="1 2">TRM65318</strain>
    </source>
</reference>
<protein>
    <recommendedName>
        <fullName evidence="3">Helix-turn-helix domain-containing protein</fullName>
    </recommendedName>
</protein>
<proteinExistence type="predicted"/>
<name>A0ABR9MXV6_9MICO</name>
<evidence type="ECO:0000313" key="1">
    <source>
        <dbReference type="EMBL" id="MBE1876214.1"/>
    </source>
</evidence>
<dbReference type="RefSeq" id="WP_192862783.1">
    <property type="nucleotide sequence ID" value="NZ_JADAQT010000080.1"/>
</dbReference>
<gene>
    <name evidence="1" type="ORF">IHE71_10895</name>
</gene>
<dbReference type="Proteomes" id="UP000625527">
    <property type="component" value="Unassembled WGS sequence"/>
</dbReference>
<dbReference type="EMBL" id="JADAQT010000080">
    <property type="protein sequence ID" value="MBE1876214.1"/>
    <property type="molecule type" value="Genomic_DNA"/>
</dbReference>
<keyword evidence="2" id="KW-1185">Reference proteome</keyword>
<sequence>MAVSEAAERLGVSTRQVQYLVARGEVRQLARGIVDESSIERLLAVRQGSHRRAWSEATAWGAVSLLSGGDAEWMERTQRSRLGARLRTLGAADLVERARNRAVVTHYRAHSSAGQRLRGILVYPTDVAGRLGLVETNDIDGYLATSDLDGVVRHHGLIRDDEGRVTLRATTMDLAVVRELADRSVALAALDLAESLDVRERRAGMDDLGRALKDFRD</sequence>
<evidence type="ECO:0000313" key="2">
    <source>
        <dbReference type="Proteomes" id="UP000625527"/>
    </source>
</evidence>
<accession>A0ABR9MXV6</accession>
<comment type="caution">
    <text evidence="1">The sequence shown here is derived from an EMBL/GenBank/DDBJ whole genome shotgun (WGS) entry which is preliminary data.</text>
</comment>
<organism evidence="1 2">
    <name type="scientific">Myceligenerans pegani</name>
    <dbReference type="NCBI Taxonomy" id="2776917"/>
    <lineage>
        <taxon>Bacteria</taxon>
        <taxon>Bacillati</taxon>
        <taxon>Actinomycetota</taxon>
        <taxon>Actinomycetes</taxon>
        <taxon>Micrococcales</taxon>
        <taxon>Promicromonosporaceae</taxon>
        <taxon>Myceligenerans</taxon>
    </lineage>
</organism>